<proteinExistence type="predicted"/>
<dbReference type="RefSeq" id="WP_153410426.1">
    <property type="nucleotide sequence ID" value="NZ_WEGK01000005.1"/>
</dbReference>
<evidence type="ECO:0000313" key="3">
    <source>
        <dbReference type="Proteomes" id="UP000438448"/>
    </source>
</evidence>
<keyword evidence="3" id="KW-1185">Reference proteome</keyword>
<comment type="caution">
    <text evidence="2">The sequence shown here is derived from an EMBL/GenBank/DDBJ whole genome shotgun (WGS) entry which is preliminary data.</text>
</comment>
<evidence type="ECO:0000313" key="2">
    <source>
        <dbReference type="EMBL" id="MQY19604.1"/>
    </source>
</evidence>
<feature type="domain" description="DUF6924" evidence="1">
    <location>
        <begin position="10"/>
        <end position="145"/>
    </location>
</feature>
<dbReference type="InterPro" id="IPR053832">
    <property type="entry name" value="DUF6924"/>
</dbReference>
<organism evidence="2 3">
    <name type="scientific">Nocardia macrotermitis</name>
    <dbReference type="NCBI Taxonomy" id="2585198"/>
    <lineage>
        <taxon>Bacteria</taxon>
        <taxon>Bacillati</taxon>
        <taxon>Actinomycetota</taxon>
        <taxon>Actinomycetes</taxon>
        <taxon>Mycobacteriales</taxon>
        <taxon>Nocardiaceae</taxon>
        <taxon>Nocardia</taxon>
    </lineage>
</organism>
<sequence>MFVLPETVKAVLIRTDFSDQQAWEACRSAIDAAAMAAFDTSVDEDVEILDDPANRDLTADRLLALESLAETDHTFVMLVDGETLSSTEYPVLFLDLFEDQRGATVRVVAAELSEAVGNVDNGNITIQDYAAAAENAGDKGVFRGFA</sequence>
<dbReference type="Proteomes" id="UP000438448">
    <property type="component" value="Unassembled WGS sequence"/>
</dbReference>
<evidence type="ECO:0000259" key="1">
    <source>
        <dbReference type="Pfam" id="PF21962"/>
    </source>
</evidence>
<dbReference type="EMBL" id="WEGK01000005">
    <property type="protein sequence ID" value="MQY19604.1"/>
    <property type="molecule type" value="Genomic_DNA"/>
</dbReference>
<reference evidence="2 3" key="1">
    <citation type="submission" date="2019-10" db="EMBL/GenBank/DDBJ databases">
        <title>Nocardia macrotermitis sp. nov. and Nocardia aurantia sp. nov., isolated from the gut of fungus growing-termite Macrotermes natalensis.</title>
        <authorList>
            <person name="Benndorf R."/>
            <person name="Schwitalla J."/>
            <person name="Martin K."/>
            <person name="De Beer W."/>
            <person name="Kaster A.-K."/>
            <person name="Vollmers J."/>
            <person name="Poulsen M."/>
            <person name="Beemelmanns C."/>
        </authorList>
    </citation>
    <scope>NUCLEOTIDE SEQUENCE [LARGE SCALE GENOMIC DNA]</scope>
    <source>
        <strain evidence="2 3">RB20</strain>
    </source>
</reference>
<dbReference type="OrthoDB" id="7854965at2"/>
<name>A0A7K0D3W8_9NOCA</name>
<gene>
    <name evidence="2" type="ORF">NRB20_26940</name>
</gene>
<dbReference type="AlphaFoldDB" id="A0A7K0D3W8"/>
<dbReference type="Pfam" id="PF21962">
    <property type="entry name" value="DUF6924"/>
    <property type="match status" value="1"/>
</dbReference>
<protein>
    <recommendedName>
        <fullName evidence="1">DUF6924 domain-containing protein</fullName>
    </recommendedName>
</protein>
<accession>A0A7K0D3W8</accession>